<accession>A0A1H0UZ69</accession>
<organism evidence="1 2">
    <name type="scientific">Paracidovorax cattleyae</name>
    <dbReference type="NCBI Taxonomy" id="80868"/>
    <lineage>
        <taxon>Bacteria</taxon>
        <taxon>Pseudomonadati</taxon>
        <taxon>Pseudomonadota</taxon>
        <taxon>Betaproteobacteria</taxon>
        <taxon>Burkholderiales</taxon>
        <taxon>Comamonadaceae</taxon>
        <taxon>Paracidovorax</taxon>
    </lineage>
</organism>
<dbReference type="RefSeq" id="WP_092836562.1">
    <property type="nucleotide sequence ID" value="NZ_FNJL01000022.1"/>
</dbReference>
<dbReference type="AlphaFoldDB" id="A0A1H0UZ69"/>
<dbReference type="InterPro" id="IPR021333">
    <property type="entry name" value="DUF2946"/>
</dbReference>
<evidence type="ECO:0000313" key="1">
    <source>
        <dbReference type="EMBL" id="SDP71487.1"/>
    </source>
</evidence>
<sequence>MPRHRPRSPFLWLAIVAILWESLVPAWSSLLPAPSARTWIEVCTSQGPRLIAADTEGTAGGHTMPPGMECPCCCLPLELPAIACPPGAPAVAGFSARSAPAARLPSPPRWIAFWSAHPSRAPPRLS</sequence>
<dbReference type="OrthoDB" id="8536886at2"/>
<evidence type="ECO:0008006" key="3">
    <source>
        <dbReference type="Google" id="ProtNLM"/>
    </source>
</evidence>
<proteinExistence type="predicted"/>
<protein>
    <recommendedName>
        <fullName evidence="3">DUF2946 domain-containing protein</fullName>
    </recommendedName>
</protein>
<dbReference type="Proteomes" id="UP000199317">
    <property type="component" value="Unassembled WGS sequence"/>
</dbReference>
<evidence type="ECO:0000313" key="2">
    <source>
        <dbReference type="Proteomes" id="UP000199317"/>
    </source>
</evidence>
<keyword evidence="2" id="KW-1185">Reference proteome</keyword>
<reference evidence="2" key="1">
    <citation type="submission" date="2016-10" db="EMBL/GenBank/DDBJ databases">
        <authorList>
            <person name="Varghese N."/>
            <person name="Submissions S."/>
        </authorList>
    </citation>
    <scope>NUCLEOTIDE SEQUENCE [LARGE SCALE GENOMIC DNA]</scope>
    <source>
        <strain evidence="2">DSM 17101</strain>
    </source>
</reference>
<name>A0A1H0UZ69_9BURK</name>
<dbReference type="Pfam" id="PF11162">
    <property type="entry name" value="DUF2946"/>
    <property type="match status" value="1"/>
</dbReference>
<gene>
    <name evidence="1" type="ORF">SAMN04489708_12269</name>
</gene>
<dbReference type="EMBL" id="FNJL01000022">
    <property type="protein sequence ID" value="SDP71487.1"/>
    <property type="molecule type" value="Genomic_DNA"/>
</dbReference>